<keyword evidence="2" id="KW-1185">Reference proteome</keyword>
<accession>A0A916Y481</accession>
<comment type="caution">
    <text evidence="1">The sequence shown here is derived from an EMBL/GenBank/DDBJ whole genome shotgun (WGS) entry which is preliminary data.</text>
</comment>
<evidence type="ECO:0000313" key="2">
    <source>
        <dbReference type="Proteomes" id="UP000613160"/>
    </source>
</evidence>
<proteinExistence type="predicted"/>
<dbReference type="Proteomes" id="UP000613160">
    <property type="component" value="Unassembled WGS sequence"/>
</dbReference>
<dbReference type="AlphaFoldDB" id="A0A916Y481"/>
<dbReference type="EMBL" id="BMJJ01000009">
    <property type="protein sequence ID" value="GGD28919.1"/>
    <property type="molecule type" value="Genomic_DNA"/>
</dbReference>
<gene>
    <name evidence="1" type="ORF">GCM10011335_35120</name>
</gene>
<reference evidence="1" key="2">
    <citation type="submission" date="2020-09" db="EMBL/GenBank/DDBJ databases">
        <authorList>
            <person name="Sun Q."/>
            <person name="Zhou Y."/>
        </authorList>
    </citation>
    <scope>NUCLEOTIDE SEQUENCE</scope>
    <source>
        <strain evidence="1">CGMCC 1.15493</strain>
    </source>
</reference>
<organism evidence="1 2">
    <name type="scientific">Aureimonas glaciei</name>
    <dbReference type="NCBI Taxonomy" id="1776957"/>
    <lineage>
        <taxon>Bacteria</taxon>
        <taxon>Pseudomonadati</taxon>
        <taxon>Pseudomonadota</taxon>
        <taxon>Alphaproteobacteria</taxon>
        <taxon>Hyphomicrobiales</taxon>
        <taxon>Aurantimonadaceae</taxon>
        <taxon>Aureimonas</taxon>
    </lineage>
</organism>
<dbReference type="RefSeq" id="WP_188853136.1">
    <property type="nucleotide sequence ID" value="NZ_BMJJ01000009.1"/>
</dbReference>
<protein>
    <submittedName>
        <fullName evidence="1">Uncharacterized protein</fullName>
    </submittedName>
</protein>
<sequence length="63" mass="6846">MMIALLPDVRARLDAIEADEGISAAEIANQAISVWSYLNGDERRRLGIAAIGMVVERHRGVPS</sequence>
<reference evidence="1" key="1">
    <citation type="journal article" date="2014" name="Int. J. Syst. Evol. Microbiol.">
        <title>Complete genome sequence of Corynebacterium casei LMG S-19264T (=DSM 44701T), isolated from a smear-ripened cheese.</title>
        <authorList>
            <consortium name="US DOE Joint Genome Institute (JGI-PGF)"/>
            <person name="Walter F."/>
            <person name="Albersmeier A."/>
            <person name="Kalinowski J."/>
            <person name="Ruckert C."/>
        </authorList>
    </citation>
    <scope>NUCLEOTIDE SEQUENCE</scope>
    <source>
        <strain evidence="1">CGMCC 1.15493</strain>
    </source>
</reference>
<evidence type="ECO:0000313" key="1">
    <source>
        <dbReference type="EMBL" id="GGD28919.1"/>
    </source>
</evidence>
<name>A0A916Y481_9HYPH</name>